<protein>
    <submittedName>
        <fullName evidence="1">Uncharacterized protein</fullName>
    </submittedName>
</protein>
<evidence type="ECO:0000313" key="2">
    <source>
        <dbReference type="Proteomes" id="UP000247932"/>
    </source>
</evidence>
<dbReference type="Proteomes" id="UP000247932">
    <property type="component" value="Unassembled WGS sequence"/>
</dbReference>
<dbReference type="PROSITE" id="PS51257">
    <property type="entry name" value="PROKAR_LIPOPROTEIN"/>
    <property type="match status" value="1"/>
</dbReference>
<evidence type="ECO:0000313" key="1">
    <source>
        <dbReference type="EMBL" id="PXZ06523.1"/>
    </source>
</evidence>
<dbReference type="RefSeq" id="WP_110434071.1">
    <property type="nucleotide sequence ID" value="NZ_QGLR01000012.1"/>
</dbReference>
<dbReference type="OrthoDB" id="7061908at2"/>
<reference evidence="1 2" key="1">
    <citation type="submission" date="2018-05" db="EMBL/GenBank/DDBJ databases">
        <title>Reference genomes for bee gut microbiota database.</title>
        <authorList>
            <person name="Ellegaard K.M."/>
        </authorList>
    </citation>
    <scope>NUCLEOTIDE SEQUENCE [LARGE SCALE GENOMIC DNA]</scope>
    <source>
        <strain evidence="1 2">ESL0182</strain>
    </source>
</reference>
<sequence>MKKILIFAVTCLALFSCNIQKSEGQEKKLIVLSNNYNLIWRSEYAPNSIAIKKQKIIRNNEGSNNESTLTIEANSDGFITAVYGDEYKFLEVDYINAIFKSYDDEDQAQIYQLKLDENNNIIETFNDRNEQASYAKFDDRGRVTNIFNVEGDGDDGDDGDDELNLTHTKELSYFDNNKLAFFSNKFIYISEEHSQEDLFKSYFFYNDQNQLIKSIAKYSLRYSNEKTDDNSPLERLKEVCFYSNHNQHGDWTQSYCVNEDNKRISSSSRSLEY</sequence>
<proteinExistence type="predicted"/>
<comment type="caution">
    <text evidence="1">The sequence shown here is derived from an EMBL/GenBank/DDBJ whole genome shotgun (WGS) entry which is preliminary data.</text>
</comment>
<dbReference type="EMBL" id="QGLR01000012">
    <property type="protein sequence ID" value="PXZ06523.1"/>
    <property type="molecule type" value="Genomic_DNA"/>
</dbReference>
<name>A0A2V4E1U9_9GAMM</name>
<dbReference type="AlphaFoldDB" id="A0A2V4E1U9"/>
<accession>A0A2V4E1U9</accession>
<gene>
    <name evidence="1" type="ORF">DKK70_11205</name>
</gene>
<organism evidence="1 2">
    <name type="scientific">Gilliamella apicola</name>
    <dbReference type="NCBI Taxonomy" id="1196095"/>
    <lineage>
        <taxon>Bacteria</taxon>
        <taxon>Pseudomonadati</taxon>
        <taxon>Pseudomonadota</taxon>
        <taxon>Gammaproteobacteria</taxon>
        <taxon>Orbales</taxon>
        <taxon>Orbaceae</taxon>
        <taxon>Gilliamella</taxon>
    </lineage>
</organism>
<keyword evidence="2" id="KW-1185">Reference proteome</keyword>